<proteinExistence type="inferred from homology"/>
<dbReference type="CDD" id="cd15465">
    <property type="entry name" value="bS6_mito"/>
    <property type="match status" value="1"/>
</dbReference>
<dbReference type="PANTHER" id="PTHR21011">
    <property type="entry name" value="MITOCHONDRIAL 28S RIBOSOMAL PROTEIN S6"/>
    <property type="match status" value="1"/>
</dbReference>
<dbReference type="InterPro" id="IPR014717">
    <property type="entry name" value="Transl_elong_EF1B/ribsomal_bS6"/>
</dbReference>
<dbReference type="InterPro" id="IPR000529">
    <property type="entry name" value="Ribosomal_bS6"/>
</dbReference>
<reference evidence="4 5" key="1">
    <citation type="submission" date="2024-08" db="EMBL/GenBank/DDBJ databases">
        <title>Gnathostoma spinigerum genome.</title>
        <authorList>
            <person name="Gonzalez-Bertolin B."/>
            <person name="Monzon S."/>
            <person name="Zaballos A."/>
            <person name="Jimenez P."/>
            <person name="Dekumyoy P."/>
            <person name="Varona S."/>
            <person name="Cuesta I."/>
            <person name="Sumanam S."/>
            <person name="Adisakwattana P."/>
            <person name="Gasser R.B."/>
            <person name="Hernandez-Gonzalez A."/>
            <person name="Young N.D."/>
            <person name="Perteguer M.J."/>
        </authorList>
    </citation>
    <scope>NUCLEOTIDE SEQUENCE [LARGE SCALE GENOMIC DNA]</scope>
    <source>
        <strain evidence="4">AL3</strain>
        <tissue evidence="4">Liver</tissue>
    </source>
</reference>
<dbReference type="Proteomes" id="UP001608902">
    <property type="component" value="Unassembled WGS sequence"/>
</dbReference>
<evidence type="ECO:0000256" key="3">
    <source>
        <dbReference type="ARBA" id="ARBA00035365"/>
    </source>
</evidence>
<keyword evidence="5" id="KW-1185">Reference proteome</keyword>
<evidence type="ECO:0000313" key="4">
    <source>
        <dbReference type="EMBL" id="MFH4979537.1"/>
    </source>
</evidence>
<evidence type="ECO:0000313" key="5">
    <source>
        <dbReference type="Proteomes" id="UP001608902"/>
    </source>
</evidence>
<gene>
    <name evidence="4" type="ORF">AB6A40_006246</name>
</gene>
<dbReference type="InterPro" id="IPR035980">
    <property type="entry name" value="Ribosomal_bS6_sf"/>
</dbReference>
<dbReference type="Gene3D" id="3.30.70.60">
    <property type="match status" value="1"/>
</dbReference>
<name>A0ABD6ESL5_9BILA</name>
<dbReference type="GO" id="GO:0005737">
    <property type="term" value="C:cytoplasm"/>
    <property type="evidence" value="ECO:0007669"/>
    <property type="project" value="UniProtKB-ARBA"/>
</dbReference>
<sequence>MPFYEVTIITRPLTKSDLSKVIRRAAVTLMEHGGIIEKMESLGHRDLPFKRLTKQAKEPVYASNYFLMKTFLSREARNKTLSILSNDLDTVHVYIVSEDDVKTEPFECNLEELLKPAPERQSVKDLRDNQKIGHFTRQLIFKRTEREWRSIPKSYPIAPPRK</sequence>
<dbReference type="AlphaFoldDB" id="A0ABD6ESL5"/>
<organism evidence="4 5">
    <name type="scientific">Gnathostoma spinigerum</name>
    <dbReference type="NCBI Taxonomy" id="75299"/>
    <lineage>
        <taxon>Eukaryota</taxon>
        <taxon>Metazoa</taxon>
        <taxon>Ecdysozoa</taxon>
        <taxon>Nematoda</taxon>
        <taxon>Chromadorea</taxon>
        <taxon>Rhabditida</taxon>
        <taxon>Spirurina</taxon>
        <taxon>Gnathostomatomorpha</taxon>
        <taxon>Gnathostomatoidea</taxon>
        <taxon>Gnathostomatidae</taxon>
        <taxon>Gnathostoma</taxon>
    </lineage>
</organism>
<evidence type="ECO:0000256" key="2">
    <source>
        <dbReference type="ARBA" id="ARBA00035170"/>
    </source>
</evidence>
<dbReference type="Pfam" id="PF01250">
    <property type="entry name" value="Ribosomal_S6"/>
    <property type="match status" value="1"/>
</dbReference>
<dbReference type="EMBL" id="JBGFUD010004317">
    <property type="protein sequence ID" value="MFH4979537.1"/>
    <property type="molecule type" value="Genomic_DNA"/>
</dbReference>
<comment type="caution">
    <text evidence="4">The sequence shown here is derived from an EMBL/GenBank/DDBJ whole genome shotgun (WGS) entry which is preliminary data.</text>
</comment>
<dbReference type="SUPFAM" id="SSF54995">
    <property type="entry name" value="Ribosomal protein S6"/>
    <property type="match status" value="1"/>
</dbReference>
<protein>
    <recommendedName>
        <fullName evidence="2">Small ribosomal subunit protein bS6m</fullName>
    </recommendedName>
    <alternativeName>
        <fullName evidence="3">28S ribosomal protein S6, mitochondrial</fullName>
    </alternativeName>
</protein>
<dbReference type="PANTHER" id="PTHR21011:SF1">
    <property type="entry name" value="SMALL RIBOSOMAL SUBUNIT PROTEIN BS6M"/>
    <property type="match status" value="1"/>
</dbReference>
<accession>A0ABD6ESL5</accession>
<evidence type="ECO:0000256" key="1">
    <source>
        <dbReference type="ARBA" id="ARBA00009512"/>
    </source>
</evidence>
<comment type="similarity">
    <text evidence="1">Belongs to the bacterial ribosomal protein bS6 family.</text>
</comment>